<dbReference type="Pfam" id="PF13411">
    <property type="entry name" value="MerR_1"/>
    <property type="match status" value="1"/>
</dbReference>
<dbReference type="GO" id="GO:0003700">
    <property type="term" value="F:DNA-binding transcription factor activity"/>
    <property type="evidence" value="ECO:0007669"/>
    <property type="project" value="InterPro"/>
</dbReference>
<dbReference type="CDD" id="cd01282">
    <property type="entry name" value="HTH_MerR-like_sg3"/>
    <property type="match status" value="1"/>
</dbReference>
<dbReference type="InterPro" id="IPR009061">
    <property type="entry name" value="DNA-bd_dom_put_sf"/>
</dbReference>
<dbReference type="InterPro" id="IPR000551">
    <property type="entry name" value="MerR-type_HTH_dom"/>
</dbReference>
<dbReference type="InterPro" id="IPR047057">
    <property type="entry name" value="MerR_fam"/>
</dbReference>
<gene>
    <name evidence="3" type="ORF">DP939_08635</name>
</gene>
<dbReference type="SMART" id="SM00422">
    <property type="entry name" value="HTH_MERR"/>
    <property type="match status" value="1"/>
</dbReference>
<dbReference type="EMBL" id="QMEY01000002">
    <property type="protein sequence ID" value="RBQ21102.1"/>
    <property type="molecule type" value="Genomic_DNA"/>
</dbReference>
<dbReference type="PROSITE" id="PS00552">
    <property type="entry name" value="HTH_MERR_1"/>
    <property type="match status" value="1"/>
</dbReference>
<dbReference type="Gene3D" id="1.10.1660.10">
    <property type="match status" value="1"/>
</dbReference>
<comment type="caution">
    <text evidence="3">The sequence shown here is derived from an EMBL/GenBank/DDBJ whole genome shotgun (WGS) entry which is preliminary data.</text>
</comment>
<evidence type="ECO:0000313" key="3">
    <source>
        <dbReference type="EMBL" id="RBQ21102.1"/>
    </source>
</evidence>
<feature type="domain" description="HTH merR-type" evidence="2">
    <location>
        <begin position="1"/>
        <end position="68"/>
    </location>
</feature>
<evidence type="ECO:0000259" key="2">
    <source>
        <dbReference type="PROSITE" id="PS50937"/>
    </source>
</evidence>
<dbReference type="RefSeq" id="WP_113980057.1">
    <property type="nucleotide sequence ID" value="NZ_QMEY01000002.1"/>
</dbReference>
<dbReference type="PANTHER" id="PTHR30204:SF97">
    <property type="entry name" value="MERR FAMILY REGULATORY PROTEIN"/>
    <property type="match status" value="1"/>
</dbReference>
<dbReference type="PRINTS" id="PR00040">
    <property type="entry name" value="HTHMERR"/>
</dbReference>
<dbReference type="Proteomes" id="UP000253303">
    <property type="component" value="Unassembled WGS sequence"/>
</dbReference>
<reference evidence="3 4" key="1">
    <citation type="submission" date="2018-06" db="EMBL/GenBank/DDBJ databases">
        <title>Sphaerisporangium craniellae sp. nov., isolated from a marine sponge in the South China Sea.</title>
        <authorList>
            <person name="Li L."/>
        </authorList>
    </citation>
    <scope>NUCLEOTIDE SEQUENCE [LARGE SCALE GENOMIC DNA]</scope>
    <source>
        <strain evidence="3 4">LHW63015</strain>
    </source>
</reference>
<protein>
    <submittedName>
        <fullName evidence="3">MerR family transcriptional regulator</fullName>
    </submittedName>
</protein>
<organism evidence="3 4">
    <name type="scientific">Spongiactinospora rosea</name>
    <dbReference type="NCBI Taxonomy" id="2248750"/>
    <lineage>
        <taxon>Bacteria</taxon>
        <taxon>Bacillati</taxon>
        <taxon>Actinomycetota</taxon>
        <taxon>Actinomycetes</taxon>
        <taxon>Streptosporangiales</taxon>
        <taxon>Streptosporangiaceae</taxon>
        <taxon>Spongiactinospora</taxon>
    </lineage>
</organism>
<dbReference type="OrthoDB" id="3824912at2"/>
<dbReference type="GO" id="GO:0003677">
    <property type="term" value="F:DNA binding"/>
    <property type="evidence" value="ECO:0007669"/>
    <property type="project" value="UniProtKB-KW"/>
</dbReference>
<keyword evidence="1" id="KW-0238">DNA-binding</keyword>
<evidence type="ECO:0000256" key="1">
    <source>
        <dbReference type="ARBA" id="ARBA00023125"/>
    </source>
</evidence>
<name>A0A366M6M9_9ACTN</name>
<keyword evidence="4" id="KW-1185">Reference proteome</keyword>
<sequence length="130" mass="14072">MRIGELSRRTGVSVRSLRYYEEQGLLTPVRLPSGYREYDEQAADTVRGIRLMLAAGLNTTTIAELLPCMIDDGERLRPGCAGMLPDLQRERDRLTGAVAELLAARDALDTIMNATDPIEPVGACAVPAGA</sequence>
<dbReference type="AlphaFoldDB" id="A0A366M6M9"/>
<dbReference type="PROSITE" id="PS50937">
    <property type="entry name" value="HTH_MERR_2"/>
    <property type="match status" value="1"/>
</dbReference>
<proteinExistence type="predicted"/>
<evidence type="ECO:0000313" key="4">
    <source>
        <dbReference type="Proteomes" id="UP000253303"/>
    </source>
</evidence>
<dbReference type="PANTHER" id="PTHR30204">
    <property type="entry name" value="REDOX-CYCLING DRUG-SENSING TRANSCRIPTIONAL ACTIVATOR SOXR"/>
    <property type="match status" value="1"/>
</dbReference>
<accession>A0A366M6M9</accession>
<dbReference type="SUPFAM" id="SSF46955">
    <property type="entry name" value="Putative DNA-binding domain"/>
    <property type="match status" value="1"/>
</dbReference>